<dbReference type="GeneID" id="56028865"/>
<dbReference type="PROSITE" id="PS51257">
    <property type="entry name" value="PROKAR_LIPOPROTEIN"/>
    <property type="match status" value="1"/>
</dbReference>
<protein>
    <submittedName>
        <fullName evidence="5">DUF4349 domain-containing protein</fullName>
    </submittedName>
</protein>
<organism evidence="5 6">
    <name type="scientific">Halorarum halophilum</name>
    <dbReference type="NCBI Taxonomy" id="2743090"/>
    <lineage>
        <taxon>Archaea</taxon>
        <taxon>Methanobacteriati</taxon>
        <taxon>Methanobacteriota</taxon>
        <taxon>Stenosarchaea group</taxon>
        <taxon>Halobacteria</taxon>
        <taxon>Halobacteriales</taxon>
        <taxon>Haloferacaceae</taxon>
        <taxon>Halorarum</taxon>
    </lineage>
</organism>
<feature type="domain" description="DUF4349" evidence="4">
    <location>
        <begin position="76"/>
        <end position="291"/>
    </location>
</feature>
<dbReference type="KEGG" id="halg:HUG10_08490"/>
<sequence length="302" mass="32132">MRRKHLLAVVCALAVVLAGCSGAGGGGDGGDGGGLAADQGATGVPESTPSGGDSAGERGGDDAGGSAGIQASVQNREIIYTAEVTLQVDDYGEARRQLTEATTRRGGYVGDASRRVRGSGNETWVVGTMTLRVPSGNYSGAMTAVNDTGTVLQATENTDDVTDQVVDLRARLDSLRAERDRLRELYQQANDTEEVLAVQRELSDVQTEIERTEAKLQSLERRVAYSTITVRIEEPRPDYGPVERTQFHETPLLEAFMESVDGAIVLVRSAVVFSVYALPYAFLVGIPAVAVALLYRRGPDLP</sequence>
<proteinExistence type="predicted"/>
<dbReference type="InterPro" id="IPR025645">
    <property type="entry name" value="DUF4349"/>
</dbReference>
<dbReference type="Pfam" id="PF14257">
    <property type="entry name" value="DUF4349"/>
    <property type="match status" value="1"/>
</dbReference>
<evidence type="ECO:0000313" key="5">
    <source>
        <dbReference type="EMBL" id="QLG27587.1"/>
    </source>
</evidence>
<dbReference type="OrthoDB" id="242217at2157"/>
<feature type="coiled-coil region" evidence="1">
    <location>
        <begin position="158"/>
        <end position="222"/>
    </location>
</feature>
<keyword evidence="3" id="KW-0812">Transmembrane</keyword>
<keyword evidence="3" id="KW-1133">Transmembrane helix</keyword>
<feature type="region of interest" description="Disordered" evidence="2">
    <location>
        <begin position="31"/>
        <end position="68"/>
    </location>
</feature>
<name>A0A7D5GKW8_9EURY</name>
<dbReference type="RefSeq" id="WP_179169162.1">
    <property type="nucleotide sequence ID" value="NZ_CP058529.1"/>
</dbReference>
<dbReference type="EMBL" id="CP058529">
    <property type="protein sequence ID" value="QLG27587.1"/>
    <property type="molecule type" value="Genomic_DNA"/>
</dbReference>
<dbReference type="AlphaFoldDB" id="A0A7D5GKW8"/>
<evidence type="ECO:0000256" key="2">
    <source>
        <dbReference type="SAM" id="MobiDB-lite"/>
    </source>
</evidence>
<evidence type="ECO:0000259" key="4">
    <source>
        <dbReference type="Pfam" id="PF14257"/>
    </source>
</evidence>
<evidence type="ECO:0000313" key="6">
    <source>
        <dbReference type="Proteomes" id="UP000509750"/>
    </source>
</evidence>
<evidence type="ECO:0000256" key="1">
    <source>
        <dbReference type="SAM" id="Coils"/>
    </source>
</evidence>
<keyword evidence="1" id="KW-0175">Coiled coil</keyword>
<gene>
    <name evidence="5" type="ORF">HUG10_08490</name>
</gene>
<evidence type="ECO:0000256" key="3">
    <source>
        <dbReference type="SAM" id="Phobius"/>
    </source>
</evidence>
<reference evidence="5 6" key="1">
    <citation type="submission" date="2020-07" db="EMBL/GenBank/DDBJ databases">
        <title>Gai3-2, isolated from salt lake.</title>
        <authorList>
            <person name="Cui H."/>
            <person name="Shi X."/>
        </authorList>
    </citation>
    <scope>NUCLEOTIDE SEQUENCE [LARGE SCALE GENOMIC DNA]</scope>
    <source>
        <strain evidence="5 6">Gai3-2</strain>
    </source>
</reference>
<accession>A0A7D5GKW8</accession>
<keyword evidence="6" id="KW-1185">Reference proteome</keyword>
<feature type="transmembrane region" description="Helical" evidence="3">
    <location>
        <begin position="273"/>
        <end position="295"/>
    </location>
</feature>
<dbReference type="Proteomes" id="UP000509750">
    <property type="component" value="Chromosome"/>
</dbReference>
<keyword evidence="3" id="KW-0472">Membrane</keyword>